<gene>
    <name evidence="3" type="ORF">MKZ38_006271</name>
</gene>
<proteinExistence type="inferred from homology"/>
<keyword evidence="4" id="KW-1185">Reference proteome</keyword>
<evidence type="ECO:0000256" key="2">
    <source>
        <dbReference type="SAM" id="MobiDB-lite"/>
    </source>
</evidence>
<dbReference type="Gene3D" id="3.50.50.60">
    <property type="entry name" value="FAD/NAD(P)-binding domain"/>
    <property type="match status" value="2"/>
</dbReference>
<comment type="similarity">
    <text evidence="1">Belongs to the FAD-binding monooxygenase family.</text>
</comment>
<evidence type="ECO:0000313" key="4">
    <source>
        <dbReference type="Proteomes" id="UP001201980"/>
    </source>
</evidence>
<dbReference type="PRINTS" id="PR00469">
    <property type="entry name" value="PNDRDTASEII"/>
</dbReference>
<accession>A0AAD5WPR1</accession>
<dbReference type="PANTHER" id="PTHR42877:SF7">
    <property type="entry name" value="FLAVIN-BINDING MONOOXYGENASE-RELATED"/>
    <property type="match status" value="1"/>
</dbReference>
<dbReference type="InterPro" id="IPR036188">
    <property type="entry name" value="FAD/NAD-bd_sf"/>
</dbReference>
<comment type="caution">
    <text evidence="3">The sequence shown here is derived from an EMBL/GenBank/DDBJ whole genome shotgun (WGS) entry which is preliminary data.</text>
</comment>
<dbReference type="InterPro" id="IPR051209">
    <property type="entry name" value="FAD-bind_Monooxygenase_sf"/>
</dbReference>
<dbReference type="PANTHER" id="PTHR42877">
    <property type="entry name" value="L-ORNITHINE N(5)-MONOOXYGENASE-RELATED"/>
    <property type="match status" value="1"/>
</dbReference>
<evidence type="ECO:0008006" key="5">
    <source>
        <dbReference type="Google" id="ProtNLM"/>
    </source>
</evidence>
<dbReference type="EMBL" id="JAKWBI020000385">
    <property type="protein sequence ID" value="KAJ2895665.1"/>
    <property type="molecule type" value="Genomic_DNA"/>
</dbReference>
<protein>
    <recommendedName>
        <fullName evidence="5">Flavin-containing monooxygenase</fullName>
    </recommendedName>
</protein>
<sequence>MGDAASHEAKKPFTIKEETIENLRPMKVICIGAGFSGIFAAIRYALPVKPGFFPPHGALSDRAPSAETVAHSYQYSFAPNPYWSDLYAPGAEIQKYLKGVAEKYGATRFIKTKHEVTKHVTVKNLATGETIEDKANVVIAARGLLNEISWPDIEGLRSFKGKIMHSGDWDESNPADRTTTSRSHDFRNQRIGVIGNGSSAIQIIPKLQKIEGTHLTCFGRSPTWISGAFGDVAMAKLQDEWSSSPGAYLAFRKVVEDEGASVHEATLLGSPMQKAGQEYFAAAMKTRLSRRPDLSASMIPKFAPGCRRLTPGPGYLEALCEPNVEFLREKIAAVGPSGLGLGSGREVRLDALVCATGFKTSSPPPFPVVGRNSLSLSARWESRPDSYLSVAVDGFPNYFIMFGPNSAIGSGSLTMILESQGEYVVKCLRKLQKEDYSSMEVLPARVKDFQEYCGAYFSRTVYADECESWYKNKSGRTEEERKWVSGVWPGSSLQAVEAFRSPRWEDYRYESLEEEEEEEEAKKKNGGGTGNRMRWLGDGWTTAQKEGDKSFYINPEFVDMPVEGKPEEREEYKKRPWSY</sequence>
<dbReference type="SUPFAM" id="SSF51905">
    <property type="entry name" value="FAD/NAD(P)-binding domain"/>
    <property type="match status" value="3"/>
</dbReference>
<reference evidence="3" key="1">
    <citation type="submission" date="2022-07" db="EMBL/GenBank/DDBJ databases">
        <title>Draft genome sequence of Zalerion maritima ATCC 34329, a (micro)plastics degrading marine fungus.</title>
        <authorList>
            <person name="Paco A."/>
            <person name="Goncalves M.F.M."/>
            <person name="Rocha-Santos T.A.P."/>
            <person name="Alves A."/>
        </authorList>
    </citation>
    <scope>NUCLEOTIDE SEQUENCE</scope>
    <source>
        <strain evidence="3">ATCC 34329</strain>
    </source>
</reference>
<name>A0AAD5WPR1_9PEZI</name>
<feature type="region of interest" description="Disordered" evidence="2">
    <location>
        <begin position="510"/>
        <end position="536"/>
    </location>
</feature>
<evidence type="ECO:0000256" key="1">
    <source>
        <dbReference type="ARBA" id="ARBA00010139"/>
    </source>
</evidence>
<dbReference type="AlphaFoldDB" id="A0AAD5WPR1"/>
<evidence type="ECO:0000313" key="3">
    <source>
        <dbReference type="EMBL" id="KAJ2895665.1"/>
    </source>
</evidence>
<dbReference type="Proteomes" id="UP001201980">
    <property type="component" value="Unassembled WGS sequence"/>
</dbReference>
<organism evidence="3 4">
    <name type="scientific">Zalerion maritima</name>
    <dbReference type="NCBI Taxonomy" id="339359"/>
    <lineage>
        <taxon>Eukaryota</taxon>
        <taxon>Fungi</taxon>
        <taxon>Dikarya</taxon>
        <taxon>Ascomycota</taxon>
        <taxon>Pezizomycotina</taxon>
        <taxon>Sordariomycetes</taxon>
        <taxon>Lulworthiomycetidae</taxon>
        <taxon>Lulworthiales</taxon>
        <taxon>Lulworthiaceae</taxon>
        <taxon>Zalerion</taxon>
    </lineage>
</organism>